<feature type="compositionally biased region" description="Low complexity" evidence="1">
    <location>
        <begin position="150"/>
        <end position="162"/>
    </location>
</feature>
<organism evidence="2">
    <name type="scientific">Trepomonas sp. PC1</name>
    <dbReference type="NCBI Taxonomy" id="1076344"/>
    <lineage>
        <taxon>Eukaryota</taxon>
        <taxon>Metamonada</taxon>
        <taxon>Diplomonadida</taxon>
        <taxon>Hexamitidae</taxon>
        <taxon>Hexamitinae</taxon>
        <taxon>Trepomonas</taxon>
    </lineage>
</organism>
<sequence>DLSEPLTFRVDSPRSKIVLYRLGLKEQDLTYNQLVQSGISDLNTIQQIRKFDKVQTLLKKVQNEFHNLQENGISKQELQLFGQNESQKLFLKSLVNDQIESPTISKQKSLNRIEIENQIIQKQKLSQNSQKELQQLQKNQQIKRSRSVNQLTQQKMKQQRSQEQLQIKEIERIVQKQKMMIRKPITNVKYQPPRIDISLLDSSLLMGASIKMDSSKQRRYSFIKEHELGLVALPEASEDLSIKNEVSNEASEQTTQTSQTAETNHRLQERNKIALKDKNTSQNMKHKLLYTLWVVGCVIWTSLLVW</sequence>
<evidence type="ECO:0000313" key="2">
    <source>
        <dbReference type="EMBL" id="JAP88655.1"/>
    </source>
</evidence>
<feature type="region of interest" description="Disordered" evidence="1">
    <location>
        <begin position="136"/>
        <end position="162"/>
    </location>
</feature>
<protein>
    <submittedName>
        <fullName evidence="2">Uncharacterized protein</fullName>
    </submittedName>
</protein>
<evidence type="ECO:0000256" key="1">
    <source>
        <dbReference type="SAM" id="MobiDB-lite"/>
    </source>
</evidence>
<gene>
    <name evidence="2" type="ORF">TPC1_31850</name>
</gene>
<feature type="non-terminal residue" evidence="2">
    <location>
        <position position="1"/>
    </location>
</feature>
<feature type="region of interest" description="Disordered" evidence="1">
    <location>
        <begin position="245"/>
        <end position="269"/>
    </location>
</feature>
<feature type="compositionally biased region" description="Low complexity" evidence="1">
    <location>
        <begin position="247"/>
        <end position="262"/>
    </location>
</feature>
<accession>A0A146JY55</accession>
<name>A0A146JY55_9EUKA</name>
<feature type="non-terminal residue" evidence="2">
    <location>
        <position position="306"/>
    </location>
</feature>
<dbReference type="EMBL" id="GDID01007951">
    <property type="protein sequence ID" value="JAP88655.1"/>
    <property type="molecule type" value="Transcribed_RNA"/>
</dbReference>
<dbReference type="AlphaFoldDB" id="A0A146JY55"/>
<proteinExistence type="predicted"/>
<reference evidence="2" key="1">
    <citation type="submission" date="2015-07" db="EMBL/GenBank/DDBJ databases">
        <title>Adaptation to a free-living lifestyle via gene acquisitions in the diplomonad Trepomonas sp. PC1.</title>
        <authorList>
            <person name="Xu F."/>
            <person name="Jerlstrom-Hultqvist J."/>
            <person name="Kolisko M."/>
            <person name="Simpson A.G.B."/>
            <person name="Roger A.J."/>
            <person name="Svard S.G."/>
            <person name="Andersson J.O."/>
        </authorList>
    </citation>
    <scope>NUCLEOTIDE SEQUENCE</scope>
    <source>
        <strain evidence="2">PC1</strain>
    </source>
</reference>